<gene>
    <name evidence="6" type="ORF">B0A54_17737</name>
</gene>
<dbReference type="GO" id="GO:0006351">
    <property type="term" value="P:DNA-templated transcription"/>
    <property type="evidence" value="ECO:0007669"/>
    <property type="project" value="InterPro"/>
</dbReference>
<dbReference type="GO" id="GO:0008270">
    <property type="term" value="F:zinc ion binding"/>
    <property type="evidence" value="ECO:0007669"/>
    <property type="project" value="InterPro"/>
</dbReference>
<feature type="non-terminal residue" evidence="6">
    <location>
        <position position="1"/>
    </location>
</feature>
<dbReference type="SMART" id="SM00906">
    <property type="entry name" value="Fungal_trans"/>
    <property type="match status" value="1"/>
</dbReference>
<comment type="caution">
    <text evidence="6">The sequence shown here is derived from an EMBL/GenBank/DDBJ whole genome shotgun (WGS) entry which is preliminary data.</text>
</comment>
<dbReference type="GO" id="GO:0003677">
    <property type="term" value="F:DNA binding"/>
    <property type="evidence" value="ECO:0007669"/>
    <property type="project" value="InterPro"/>
</dbReference>
<feature type="region of interest" description="Disordered" evidence="3">
    <location>
        <begin position="58"/>
        <end position="84"/>
    </location>
</feature>
<evidence type="ECO:0000256" key="1">
    <source>
        <dbReference type="ARBA" id="ARBA00004123"/>
    </source>
</evidence>
<feature type="region of interest" description="Disordered" evidence="3">
    <location>
        <begin position="797"/>
        <end position="828"/>
    </location>
</feature>
<sequence length="935" mass="103625">CRRAGAEPECVYLAPPPRRRKRKFSAGGDGGEGNGNVTGEASMRERLERYERILVREGLLSPQEVGETATGTGSGGGAGGLQAQGMETPVSMLDLDPEASRTGKVVAGHGKSRYVNSSLWRSLEDEDLPQMSEGEEEDGDEVGGEGEEGGEDVLTGAFMGRQRSLVWYHPTFAQALVLWETHVDKVEPLCKVLHVPTTRQMVEVVAQQAGLASKAEECLLFAIYHFAVYAMTETECLELLGQSKTTALRGYHFATKQALVNASFLKNTELPILQALVLLLISCRQSYDPHFFWILTGITVRIAQRMGLHRDGEALGLPPFDVQMKRRVFYQVVALDSMASRMTGTGIGIRPDSWDTKPPWNVSDAQIWPGMTAVPEEPKAATEMIYVLSRACVGKFFLKAGRGAPAQQQLQGREEADAGIREAEDEVENEFIRYCDVMDPLHFLTMVAARSAITNMRMRTTLPKYKWKTATDPERRDFFFLAQKILDTDISACQHSSLKKFQWHVSVFFVWGSWDSMIFTLTSLRKPEIFSEAEIEAAWSRVEQIYANHSKELLVSMQPLQVAIGRITLKAWDVRARGGMAEPSFVTSLRASPKVNPMARTLIYDSGALTLGSTVDSMSPMGFANGSVEPSGDLGAGTGLEYGNDVSNFEDTDWLFWDQLIQNYQAKGGITKMSALYNSALRQSKSIRADLESLSAAPSLTPALQGQLTTSLTSFARTLDDYQKNIDVELVPDKASKGAERLSNFRTELLEFRSGFAELKHEKAQAQQVEDRNELLGRRGYAGAQTPENPYNDAAISSGAGRGQNVNPLFRTNNPNFQPGANGENSYSAYQSPYGLGGDQKREDHALRENSFFSSANTTLDEYLERGRAVLGDLGDQREVLKGTQRKLYSVGTTLGISGDTMRMVERRAKQDKWVFWGGVAVFVVFVYFVLRWLR</sequence>
<evidence type="ECO:0000256" key="2">
    <source>
        <dbReference type="ARBA" id="ARBA00023242"/>
    </source>
</evidence>
<evidence type="ECO:0000313" key="6">
    <source>
        <dbReference type="EMBL" id="TKA23305.1"/>
    </source>
</evidence>
<organism evidence="6 7">
    <name type="scientific">Friedmanniomyces endolithicus</name>
    <dbReference type="NCBI Taxonomy" id="329885"/>
    <lineage>
        <taxon>Eukaryota</taxon>
        <taxon>Fungi</taxon>
        <taxon>Dikarya</taxon>
        <taxon>Ascomycota</taxon>
        <taxon>Pezizomycotina</taxon>
        <taxon>Dothideomycetes</taxon>
        <taxon>Dothideomycetidae</taxon>
        <taxon>Mycosphaerellales</taxon>
        <taxon>Teratosphaeriaceae</taxon>
        <taxon>Friedmanniomyces</taxon>
    </lineage>
</organism>
<keyword evidence="4" id="KW-1133">Transmembrane helix</keyword>
<evidence type="ECO:0000259" key="5">
    <source>
        <dbReference type="SMART" id="SM00906"/>
    </source>
</evidence>
<dbReference type="InterPro" id="IPR050613">
    <property type="entry name" value="Sec_Metabolite_Reg"/>
</dbReference>
<comment type="subcellular location">
    <subcellularLocation>
        <location evidence="1">Nucleus</location>
    </subcellularLocation>
</comment>
<dbReference type="CDD" id="cd12148">
    <property type="entry name" value="fungal_TF_MHR"/>
    <property type="match status" value="1"/>
</dbReference>
<feature type="region of interest" description="Disordered" evidence="3">
    <location>
        <begin position="122"/>
        <end position="151"/>
    </location>
</feature>
<dbReference type="PANTHER" id="PTHR31001">
    <property type="entry name" value="UNCHARACTERIZED TRANSCRIPTIONAL REGULATORY PROTEIN"/>
    <property type="match status" value="1"/>
</dbReference>
<dbReference type="STRING" id="329885.A0A4U0TNH5"/>
<dbReference type="Pfam" id="PF12352">
    <property type="entry name" value="V-SNARE_C"/>
    <property type="match status" value="1"/>
</dbReference>
<dbReference type="CDD" id="cd15863">
    <property type="entry name" value="SNARE_GS27"/>
    <property type="match status" value="1"/>
</dbReference>
<dbReference type="Pfam" id="PF04082">
    <property type="entry name" value="Fungal_trans"/>
    <property type="match status" value="1"/>
</dbReference>
<keyword evidence="2" id="KW-0539">Nucleus</keyword>
<dbReference type="GO" id="GO:0005634">
    <property type="term" value="C:nucleus"/>
    <property type="evidence" value="ECO:0007669"/>
    <property type="project" value="UniProtKB-SubCell"/>
</dbReference>
<feature type="transmembrane region" description="Helical" evidence="4">
    <location>
        <begin position="914"/>
        <end position="934"/>
    </location>
</feature>
<dbReference type="PANTHER" id="PTHR31001:SF85">
    <property type="entry name" value="ZN(II)2CYS6 TRANSCRIPTION FACTOR (EUROFUNG)"/>
    <property type="match status" value="1"/>
</dbReference>
<dbReference type="EMBL" id="NAJP01000226">
    <property type="protein sequence ID" value="TKA23305.1"/>
    <property type="molecule type" value="Genomic_DNA"/>
</dbReference>
<reference evidence="6 7" key="1">
    <citation type="submission" date="2017-03" db="EMBL/GenBank/DDBJ databases">
        <title>Genomes of endolithic fungi from Antarctica.</title>
        <authorList>
            <person name="Coleine C."/>
            <person name="Masonjones S."/>
            <person name="Stajich J.E."/>
        </authorList>
    </citation>
    <scope>NUCLEOTIDE SEQUENCE [LARGE SCALE GENOMIC DNA]</scope>
    <source>
        <strain evidence="6 7">CCFEE 5311</strain>
    </source>
</reference>
<feature type="region of interest" description="Disordered" evidence="3">
    <location>
        <begin position="1"/>
        <end position="43"/>
    </location>
</feature>
<protein>
    <recommendedName>
        <fullName evidence="5">Xylanolytic transcriptional activator regulatory domain-containing protein</fullName>
    </recommendedName>
</protein>
<evidence type="ECO:0000313" key="7">
    <source>
        <dbReference type="Proteomes" id="UP000310066"/>
    </source>
</evidence>
<feature type="compositionally biased region" description="Gly residues" evidence="3">
    <location>
        <begin position="27"/>
        <end position="36"/>
    </location>
</feature>
<feature type="compositionally biased region" description="Acidic residues" evidence="3">
    <location>
        <begin position="124"/>
        <end position="151"/>
    </location>
</feature>
<keyword evidence="4" id="KW-0472">Membrane</keyword>
<dbReference type="FunFam" id="1.20.5.110:FF:000054">
    <property type="entry name" value="Protein transport protein BOS1"/>
    <property type="match status" value="1"/>
</dbReference>
<dbReference type="Gene3D" id="1.20.5.110">
    <property type="match status" value="1"/>
</dbReference>
<evidence type="ECO:0000256" key="3">
    <source>
        <dbReference type="SAM" id="MobiDB-lite"/>
    </source>
</evidence>
<dbReference type="OrthoDB" id="158360at2759"/>
<dbReference type="InterPro" id="IPR007219">
    <property type="entry name" value="XnlR_reg_dom"/>
</dbReference>
<keyword evidence="4" id="KW-0812">Transmembrane</keyword>
<dbReference type="AlphaFoldDB" id="A0A4U0TNH5"/>
<feature type="domain" description="Xylanolytic transcriptional activator regulatory" evidence="5">
    <location>
        <begin position="292"/>
        <end position="365"/>
    </location>
</feature>
<feature type="compositionally biased region" description="Polar residues" evidence="3">
    <location>
        <begin position="804"/>
        <end position="828"/>
    </location>
</feature>
<name>A0A4U0TNH5_9PEZI</name>
<dbReference type="Proteomes" id="UP000310066">
    <property type="component" value="Unassembled WGS sequence"/>
</dbReference>
<proteinExistence type="predicted"/>
<evidence type="ECO:0000256" key="4">
    <source>
        <dbReference type="SAM" id="Phobius"/>
    </source>
</evidence>
<accession>A0A4U0TNH5</accession>
<feature type="compositionally biased region" description="Gly residues" evidence="3">
    <location>
        <begin position="72"/>
        <end position="82"/>
    </location>
</feature>